<feature type="region of interest" description="Disordered" evidence="2">
    <location>
        <begin position="181"/>
        <end position="214"/>
    </location>
</feature>
<dbReference type="Pfam" id="PF16729">
    <property type="entry name" value="DUF5067"/>
    <property type="match status" value="1"/>
</dbReference>
<protein>
    <recommendedName>
        <fullName evidence="4">DUF5067 domain-containing protein</fullName>
    </recommendedName>
</protein>
<gene>
    <name evidence="5" type="ORF">BBP16_00455</name>
</gene>
<evidence type="ECO:0000259" key="4">
    <source>
        <dbReference type="Pfam" id="PF16729"/>
    </source>
</evidence>
<dbReference type="InterPro" id="IPR031989">
    <property type="entry name" value="DUF5067"/>
</dbReference>
<dbReference type="EMBL" id="CP016400">
    <property type="protein sequence ID" value="AOG25477.1"/>
    <property type="molecule type" value="Genomic_DNA"/>
</dbReference>
<evidence type="ECO:0000313" key="6">
    <source>
        <dbReference type="Proteomes" id="UP000094691"/>
    </source>
</evidence>
<feature type="chain" id="PRO_5040947034" description="DUF5067 domain-containing protein" evidence="3">
    <location>
        <begin position="22"/>
        <end position="214"/>
    </location>
</feature>
<organism evidence="5 6">
    <name type="scientific">Lactobacillus johnsonii</name>
    <dbReference type="NCBI Taxonomy" id="33959"/>
    <lineage>
        <taxon>Bacteria</taxon>
        <taxon>Bacillati</taxon>
        <taxon>Bacillota</taxon>
        <taxon>Bacilli</taxon>
        <taxon>Lactobacillales</taxon>
        <taxon>Lactobacillaceae</taxon>
        <taxon>Lactobacillus</taxon>
    </lineage>
</organism>
<sequence length="214" mass="23630">MKKRHLAGTAGLLLLALWTTACSTSSNNATESRYSNSSSKKVKDAASGSNDKGFVGNRYTTNNGSISIDKITNVKVNDQYRNLKNFTMVILEGTFTNKSSKPVSPKEWALYNLEVNQVLSNSERELVPGSDEADNGTKWEELLRNGDSKVLPGKTIKFAIEYDLDYKTAKVTEDYSIQARNTEDNSPLGSPYKLKAGMDNFTYHDTSDEDASSN</sequence>
<dbReference type="Proteomes" id="UP000094691">
    <property type="component" value="Chromosome"/>
</dbReference>
<feature type="domain" description="DUF5067" evidence="4">
    <location>
        <begin position="43"/>
        <end position="172"/>
    </location>
</feature>
<feature type="signal peptide" evidence="3">
    <location>
        <begin position="1"/>
        <end position="21"/>
    </location>
</feature>
<keyword evidence="1 3" id="KW-0732">Signal</keyword>
<feature type="region of interest" description="Disordered" evidence="2">
    <location>
        <begin position="26"/>
        <end position="53"/>
    </location>
</feature>
<dbReference type="Gene3D" id="2.60.40.1240">
    <property type="match status" value="1"/>
</dbReference>
<reference evidence="5 6" key="1">
    <citation type="submission" date="2016-07" db="EMBL/GenBank/DDBJ databases">
        <title>Genome sequencing project for further understanding the molecular mechanisms of preventing non-alcoholic fatty liver disease.</title>
        <authorList>
            <person name="Wang H."/>
        </authorList>
    </citation>
    <scope>NUCLEOTIDE SEQUENCE [LARGE SCALE GENOMIC DNA]</scope>
    <source>
        <strain evidence="5 6">BS15</strain>
    </source>
</reference>
<name>A0A9W3SKC1_LACJH</name>
<dbReference type="PROSITE" id="PS51257">
    <property type="entry name" value="PROKAR_LIPOPROTEIN"/>
    <property type="match status" value="1"/>
</dbReference>
<accession>A0A9W3SKC1</accession>
<dbReference type="InterPro" id="IPR029050">
    <property type="entry name" value="Immunoprotect_excell_Ig-like"/>
</dbReference>
<proteinExistence type="predicted"/>
<evidence type="ECO:0000256" key="2">
    <source>
        <dbReference type="SAM" id="MobiDB-lite"/>
    </source>
</evidence>
<evidence type="ECO:0000256" key="3">
    <source>
        <dbReference type="SAM" id="SignalP"/>
    </source>
</evidence>
<dbReference type="RefSeq" id="WP_069168349.1">
    <property type="nucleotide sequence ID" value="NZ_CP136012.1"/>
</dbReference>
<evidence type="ECO:0000256" key="1">
    <source>
        <dbReference type="ARBA" id="ARBA00022729"/>
    </source>
</evidence>
<evidence type="ECO:0000313" key="5">
    <source>
        <dbReference type="EMBL" id="AOG25477.1"/>
    </source>
</evidence>
<dbReference type="AlphaFoldDB" id="A0A9W3SKC1"/>